<dbReference type="GO" id="GO:0008967">
    <property type="term" value="F:phosphoglycolate phosphatase activity"/>
    <property type="evidence" value="ECO:0007669"/>
    <property type="project" value="UniProtKB-EC"/>
</dbReference>
<dbReference type="PANTHER" id="PTHR43434:SF1">
    <property type="entry name" value="PHOSPHOGLYCOLATE PHOSPHATASE"/>
    <property type="match status" value="1"/>
</dbReference>
<dbReference type="RefSeq" id="WP_034795931.1">
    <property type="nucleotide sequence ID" value="NZ_AWFF01000036.1"/>
</dbReference>
<dbReference type="PATRIC" id="fig|1280946.3.peg.1817"/>
<organism evidence="5 6">
    <name type="scientific">Hyphomonas beringensis</name>
    <dbReference type="NCBI Taxonomy" id="1280946"/>
    <lineage>
        <taxon>Bacteria</taxon>
        <taxon>Pseudomonadati</taxon>
        <taxon>Pseudomonadota</taxon>
        <taxon>Alphaproteobacteria</taxon>
        <taxon>Hyphomonadales</taxon>
        <taxon>Hyphomonadaceae</taxon>
        <taxon>Hyphomonas</taxon>
    </lineage>
</organism>
<protein>
    <recommendedName>
        <fullName evidence="4">phosphoglycolate phosphatase</fullName>
        <ecNumber evidence="4">3.1.3.18</ecNumber>
    </recommendedName>
</protein>
<dbReference type="AlphaFoldDB" id="A0A062U8T8"/>
<dbReference type="GO" id="GO:0006281">
    <property type="term" value="P:DNA repair"/>
    <property type="evidence" value="ECO:0007669"/>
    <property type="project" value="TreeGrafter"/>
</dbReference>
<comment type="pathway">
    <text evidence="2">Organic acid metabolism; glycolate biosynthesis; glycolate from 2-phosphoglycolate: step 1/1.</text>
</comment>
<name>A0A062U8T8_9PROT</name>
<dbReference type="EMBL" id="AWFF01000036">
    <property type="protein sequence ID" value="KCZ54667.1"/>
    <property type="molecule type" value="Genomic_DNA"/>
</dbReference>
<dbReference type="InterPro" id="IPR006439">
    <property type="entry name" value="HAD-SF_hydro_IA"/>
</dbReference>
<gene>
    <name evidence="5" type="ORF">HY29_14030</name>
</gene>
<evidence type="ECO:0000256" key="4">
    <source>
        <dbReference type="ARBA" id="ARBA00013078"/>
    </source>
</evidence>
<proteinExistence type="inferred from homology"/>
<dbReference type="OrthoDB" id="9793014at2"/>
<dbReference type="InterPro" id="IPR050155">
    <property type="entry name" value="HAD-like_hydrolase_sf"/>
</dbReference>
<reference evidence="5 6" key="1">
    <citation type="journal article" date="2014" name="Antonie Van Leeuwenhoek">
        <title>Hyphomonas beringensis sp. nov. and Hyphomonas chukchiensis sp. nov., isolated from surface seawater of the Bering Sea and Chukchi Sea.</title>
        <authorList>
            <person name="Li C."/>
            <person name="Lai Q."/>
            <person name="Li G."/>
            <person name="Dong C."/>
            <person name="Wang J."/>
            <person name="Liao Y."/>
            <person name="Shao Z."/>
        </authorList>
    </citation>
    <scope>NUCLEOTIDE SEQUENCE [LARGE SCALE GENOMIC DNA]</scope>
    <source>
        <strain evidence="5 6">25B14_1</strain>
    </source>
</reference>
<evidence type="ECO:0000313" key="5">
    <source>
        <dbReference type="EMBL" id="KCZ54667.1"/>
    </source>
</evidence>
<dbReference type="eggNOG" id="COG0546">
    <property type="taxonomic scope" value="Bacteria"/>
</dbReference>
<dbReference type="InterPro" id="IPR041492">
    <property type="entry name" value="HAD_2"/>
</dbReference>
<dbReference type="SFLD" id="SFLDG01129">
    <property type="entry name" value="C1.5:_HAD__Beta-PGM__Phosphata"/>
    <property type="match status" value="1"/>
</dbReference>
<dbReference type="Gene3D" id="3.40.50.1000">
    <property type="entry name" value="HAD superfamily/HAD-like"/>
    <property type="match status" value="1"/>
</dbReference>
<accession>A0A062U8T8</accession>
<dbReference type="InterPro" id="IPR023214">
    <property type="entry name" value="HAD_sf"/>
</dbReference>
<dbReference type="NCBIfam" id="TIGR01549">
    <property type="entry name" value="HAD-SF-IA-v1"/>
    <property type="match status" value="1"/>
</dbReference>
<dbReference type="Pfam" id="PF13419">
    <property type="entry name" value="HAD_2"/>
    <property type="match status" value="1"/>
</dbReference>
<dbReference type="InterPro" id="IPR023198">
    <property type="entry name" value="PGP-like_dom2"/>
</dbReference>
<evidence type="ECO:0000256" key="2">
    <source>
        <dbReference type="ARBA" id="ARBA00004818"/>
    </source>
</evidence>
<dbReference type="InterPro" id="IPR036412">
    <property type="entry name" value="HAD-like_sf"/>
</dbReference>
<dbReference type="GO" id="GO:0005829">
    <property type="term" value="C:cytosol"/>
    <property type="evidence" value="ECO:0007669"/>
    <property type="project" value="TreeGrafter"/>
</dbReference>
<dbReference type="SFLD" id="SFLDG01135">
    <property type="entry name" value="C1.5.6:_HAD__Beta-PGM__Phospha"/>
    <property type="match status" value="1"/>
</dbReference>
<dbReference type="Proteomes" id="UP000027037">
    <property type="component" value="Unassembled WGS sequence"/>
</dbReference>
<dbReference type="SUPFAM" id="SSF56784">
    <property type="entry name" value="HAD-like"/>
    <property type="match status" value="1"/>
</dbReference>
<dbReference type="STRING" id="1280946.HY29_14030"/>
<comment type="caution">
    <text evidence="5">The sequence shown here is derived from an EMBL/GenBank/DDBJ whole genome shotgun (WGS) entry which is preliminary data.</text>
</comment>
<sequence>MSGLKLAIWDVDGTLVDSRETIHNVMVETFHLSGLTPPEYDATRRIVGLSLHEACGQLAPDANADDIEKLVADYRNTWVRARSQPGFSQPLYDGALETLEALRQEGWLIAMATGKTRRGIASLFELHQLEHFFDTIWCADDGPGKPNPYMVEQAMGALGAAPHESLMIGDAIHDISMGRAAGVYTHGVTWGFGAAHELEEVGANEVHHDFSSLRDSLLAFEAKPNA</sequence>
<comment type="similarity">
    <text evidence="3">Belongs to the HAD-like hydrolase superfamily. CbbY/CbbZ/Gph/YieH family.</text>
</comment>
<evidence type="ECO:0000256" key="1">
    <source>
        <dbReference type="ARBA" id="ARBA00000830"/>
    </source>
</evidence>
<comment type="catalytic activity">
    <reaction evidence="1">
        <text>2-phosphoglycolate + H2O = glycolate + phosphate</text>
        <dbReference type="Rhea" id="RHEA:14369"/>
        <dbReference type="ChEBI" id="CHEBI:15377"/>
        <dbReference type="ChEBI" id="CHEBI:29805"/>
        <dbReference type="ChEBI" id="CHEBI:43474"/>
        <dbReference type="ChEBI" id="CHEBI:58033"/>
        <dbReference type="EC" id="3.1.3.18"/>
    </reaction>
</comment>
<keyword evidence="6" id="KW-1185">Reference proteome</keyword>
<evidence type="ECO:0000256" key="3">
    <source>
        <dbReference type="ARBA" id="ARBA00006171"/>
    </source>
</evidence>
<dbReference type="Gene3D" id="1.10.150.240">
    <property type="entry name" value="Putative phosphatase, domain 2"/>
    <property type="match status" value="1"/>
</dbReference>
<dbReference type="SFLD" id="SFLDS00003">
    <property type="entry name" value="Haloacid_Dehalogenase"/>
    <property type="match status" value="1"/>
</dbReference>
<dbReference type="PANTHER" id="PTHR43434">
    <property type="entry name" value="PHOSPHOGLYCOLATE PHOSPHATASE"/>
    <property type="match status" value="1"/>
</dbReference>
<dbReference type="NCBIfam" id="TIGR01509">
    <property type="entry name" value="HAD-SF-IA-v3"/>
    <property type="match status" value="1"/>
</dbReference>
<evidence type="ECO:0000313" key="6">
    <source>
        <dbReference type="Proteomes" id="UP000027037"/>
    </source>
</evidence>
<dbReference type="EC" id="3.1.3.18" evidence="4"/>